<dbReference type="AlphaFoldDB" id="A0A918KA76"/>
<dbReference type="Proteomes" id="UP000626148">
    <property type="component" value="Unassembled WGS sequence"/>
</dbReference>
<dbReference type="PANTHER" id="PTHR37461">
    <property type="entry name" value="ANTI-SIGMA-K FACTOR RSKA"/>
    <property type="match status" value="1"/>
</dbReference>
<proteinExistence type="predicted"/>
<dbReference type="GO" id="GO:0016989">
    <property type="term" value="F:sigma factor antagonist activity"/>
    <property type="evidence" value="ECO:0007669"/>
    <property type="project" value="TreeGrafter"/>
</dbReference>
<evidence type="ECO:0008006" key="4">
    <source>
        <dbReference type="Google" id="ProtNLM"/>
    </source>
</evidence>
<gene>
    <name evidence="2" type="ORF">GCM10007392_23230</name>
</gene>
<dbReference type="PANTHER" id="PTHR37461:SF1">
    <property type="entry name" value="ANTI-SIGMA-K FACTOR RSKA"/>
    <property type="match status" value="1"/>
</dbReference>
<keyword evidence="1" id="KW-1133">Transmembrane helix</keyword>
<dbReference type="RefSeq" id="WP_189608718.1">
    <property type="nucleotide sequence ID" value="NZ_BMXR01000005.1"/>
</dbReference>
<reference evidence="2" key="2">
    <citation type="submission" date="2020-09" db="EMBL/GenBank/DDBJ databases">
        <authorList>
            <person name="Sun Q."/>
            <person name="Kim S."/>
        </authorList>
    </citation>
    <scope>NUCLEOTIDE SEQUENCE</scope>
    <source>
        <strain evidence="2">KCTC 22169</strain>
    </source>
</reference>
<reference evidence="2" key="1">
    <citation type="journal article" date="2014" name="Int. J. Syst. Evol. Microbiol.">
        <title>Complete genome sequence of Corynebacterium casei LMG S-19264T (=DSM 44701T), isolated from a smear-ripened cheese.</title>
        <authorList>
            <consortium name="US DOE Joint Genome Institute (JGI-PGF)"/>
            <person name="Walter F."/>
            <person name="Albersmeier A."/>
            <person name="Kalinowski J."/>
            <person name="Ruckert C."/>
        </authorList>
    </citation>
    <scope>NUCLEOTIDE SEQUENCE</scope>
    <source>
        <strain evidence="2">KCTC 22169</strain>
    </source>
</reference>
<name>A0A918KA76_9GAMM</name>
<accession>A0A918KA76</accession>
<feature type="transmembrane region" description="Helical" evidence="1">
    <location>
        <begin position="108"/>
        <end position="128"/>
    </location>
</feature>
<protein>
    <recommendedName>
        <fullName evidence="4">Anti-sigma factor</fullName>
    </recommendedName>
</protein>
<evidence type="ECO:0000313" key="3">
    <source>
        <dbReference type="Proteomes" id="UP000626148"/>
    </source>
</evidence>
<evidence type="ECO:0000256" key="1">
    <source>
        <dbReference type="SAM" id="Phobius"/>
    </source>
</evidence>
<keyword evidence="1" id="KW-0472">Membrane</keyword>
<comment type="caution">
    <text evidence="2">The sequence shown here is derived from an EMBL/GenBank/DDBJ whole genome shotgun (WGS) entry which is preliminary data.</text>
</comment>
<evidence type="ECO:0000313" key="2">
    <source>
        <dbReference type="EMBL" id="GGX55022.1"/>
    </source>
</evidence>
<dbReference type="EMBL" id="BMXR01000005">
    <property type="protein sequence ID" value="GGX55022.1"/>
    <property type="molecule type" value="Genomic_DNA"/>
</dbReference>
<sequence length="249" mass="28034">MSRSLRYDDPELCELLAAQYVAGDMTPRVRRRMEALLSDHAELRAAVGRWSDRLMPLQHRYPERTPPARLWSRIEQGLDRMNPAQAATEPKSNSAWSRLGRMLDAWRLTALGGVAATVALAVSLMLVLSQPSGPVGADYMAPLSWNGEVAMVVSGYRGSEDRPAWLSAQWSDRLASRPEGDLHLWAETGEDREWVYLGPVTAENRRWSLDKEAWRAVKYSHRLVVNTDSATITPQLALLEGPCIRLTQW</sequence>
<organism evidence="2 3">
    <name type="scientific">Saccharospirillum salsuginis</name>
    <dbReference type="NCBI Taxonomy" id="418750"/>
    <lineage>
        <taxon>Bacteria</taxon>
        <taxon>Pseudomonadati</taxon>
        <taxon>Pseudomonadota</taxon>
        <taxon>Gammaproteobacteria</taxon>
        <taxon>Oceanospirillales</taxon>
        <taxon>Saccharospirillaceae</taxon>
        <taxon>Saccharospirillum</taxon>
    </lineage>
</organism>
<keyword evidence="1" id="KW-0812">Transmembrane</keyword>
<dbReference type="InterPro" id="IPR051474">
    <property type="entry name" value="Anti-sigma-K/W_factor"/>
</dbReference>
<keyword evidence="3" id="KW-1185">Reference proteome</keyword>
<dbReference type="GO" id="GO:0006417">
    <property type="term" value="P:regulation of translation"/>
    <property type="evidence" value="ECO:0007669"/>
    <property type="project" value="TreeGrafter"/>
</dbReference>